<protein>
    <submittedName>
        <fullName evidence="4">FecR family protein</fullName>
    </submittedName>
</protein>
<dbReference type="RefSeq" id="WP_175474493.1">
    <property type="nucleotide sequence ID" value="NZ_FOGG01000006.1"/>
</dbReference>
<organism evidence="4 5">
    <name type="scientific">Pedobacter rhizosphaerae</name>
    <dbReference type="NCBI Taxonomy" id="390241"/>
    <lineage>
        <taxon>Bacteria</taxon>
        <taxon>Pseudomonadati</taxon>
        <taxon>Bacteroidota</taxon>
        <taxon>Sphingobacteriia</taxon>
        <taxon>Sphingobacteriales</taxon>
        <taxon>Sphingobacteriaceae</taxon>
        <taxon>Pedobacter</taxon>
    </lineage>
</organism>
<dbReference type="Proteomes" id="UP000199572">
    <property type="component" value="Unassembled WGS sequence"/>
</dbReference>
<feature type="domain" description="Protein FecR C-terminal" evidence="3">
    <location>
        <begin position="254"/>
        <end position="321"/>
    </location>
</feature>
<dbReference type="Pfam" id="PF04773">
    <property type="entry name" value="FecR"/>
    <property type="match status" value="1"/>
</dbReference>
<accession>A0A1H9MP56</accession>
<keyword evidence="5" id="KW-1185">Reference proteome</keyword>
<dbReference type="AlphaFoldDB" id="A0A1H9MP56"/>
<dbReference type="Gene3D" id="2.60.120.1440">
    <property type="match status" value="1"/>
</dbReference>
<proteinExistence type="predicted"/>
<dbReference type="PANTHER" id="PTHR30273:SF2">
    <property type="entry name" value="PROTEIN FECR"/>
    <property type="match status" value="1"/>
</dbReference>
<evidence type="ECO:0000259" key="2">
    <source>
        <dbReference type="Pfam" id="PF04773"/>
    </source>
</evidence>
<evidence type="ECO:0000313" key="4">
    <source>
        <dbReference type="EMBL" id="SER25472.1"/>
    </source>
</evidence>
<sequence length="328" mass="36313">MPNQQNSEIENLAEKLLNNTITPEEFKQLEGWYAEVPDNAPVWKLDDDNKEQLQQRLFNSINSKIKTPQVLKSSRWKYYAAAASLAIVSTVGILLWQFNGKENQIVQLVETSTSGKITKIHLPDHSIVWLKGNSRLDYPSKFSDSTRNVVLHGEALFEVAKDKLHPFVIQTGKYVARVLGTSFNINENAQAFKLTVLTGKVAVSAAKHDAKLAAPVIVTPGNEFEVVNPAQPARVVVAPVADKVLILHGTEYDMNFESVSFDEVRQRIEKKFNVQIVADKALYASCAISADLTDQSLETTLKLVSSSINAKFSINKDQITLTGGGECN</sequence>
<gene>
    <name evidence="4" type="ORF">SAMN04488023_10675</name>
</gene>
<evidence type="ECO:0000259" key="3">
    <source>
        <dbReference type="Pfam" id="PF16344"/>
    </source>
</evidence>
<dbReference type="InterPro" id="IPR006860">
    <property type="entry name" value="FecR"/>
</dbReference>
<keyword evidence="1" id="KW-1133">Transmembrane helix</keyword>
<dbReference type="EMBL" id="FOGG01000006">
    <property type="protein sequence ID" value="SER25472.1"/>
    <property type="molecule type" value="Genomic_DNA"/>
</dbReference>
<dbReference type="InterPro" id="IPR032508">
    <property type="entry name" value="FecR_C"/>
</dbReference>
<dbReference type="PIRSF" id="PIRSF018266">
    <property type="entry name" value="FecR"/>
    <property type="match status" value="1"/>
</dbReference>
<feature type="transmembrane region" description="Helical" evidence="1">
    <location>
        <begin position="78"/>
        <end position="98"/>
    </location>
</feature>
<dbReference type="PANTHER" id="PTHR30273">
    <property type="entry name" value="PERIPLASMIC SIGNAL SENSOR AND SIGMA FACTOR ACTIVATOR FECR-RELATED"/>
    <property type="match status" value="1"/>
</dbReference>
<dbReference type="Pfam" id="PF16344">
    <property type="entry name" value="FecR_C"/>
    <property type="match status" value="1"/>
</dbReference>
<evidence type="ECO:0000256" key="1">
    <source>
        <dbReference type="SAM" id="Phobius"/>
    </source>
</evidence>
<dbReference type="Gene3D" id="3.55.50.30">
    <property type="match status" value="1"/>
</dbReference>
<dbReference type="STRING" id="390241.SAMN04488023_10675"/>
<keyword evidence="1" id="KW-0472">Membrane</keyword>
<feature type="domain" description="FecR protein" evidence="2">
    <location>
        <begin position="112"/>
        <end position="201"/>
    </location>
</feature>
<reference evidence="4 5" key="1">
    <citation type="submission" date="2016-10" db="EMBL/GenBank/DDBJ databases">
        <authorList>
            <person name="de Groot N.N."/>
        </authorList>
    </citation>
    <scope>NUCLEOTIDE SEQUENCE [LARGE SCALE GENOMIC DNA]</scope>
    <source>
        <strain evidence="4 5">DSM 18610</strain>
    </source>
</reference>
<keyword evidence="1" id="KW-0812">Transmembrane</keyword>
<dbReference type="GO" id="GO:0016989">
    <property type="term" value="F:sigma factor antagonist activity"/>
    <property type="evidence" value="ECO:0007669"/>
    <property type="project" value="TreeGrafter"/>
</dbReference>
<name>A0A1H9MP56_9SPHI</name>
<dbReference type="InterPro" id="IPR012373">
    <property type="entry name" value="Ferrdict_sens_TM"/>
</dbReference>
<evidence type="ECO:0000313" key="5">
    <source>
        <dbReference type="Proteomes" id="UP000199572"/>
    </source>
</evidence>